<evidence type="ECO:0000313" key="2">
    <source>
        <dbReference type="EMBL" id="MDX7719444.1"/>
    </source>
</evidence>
<proteinExistence type="predicted"/>
<keyword evidence="5" id="KW-1185">Reference proteome</keyword>
<organism evidence="4">
    <name type="scientific">Aeromonas caviae</name>
    <name type="common">Aeromonas punctata</name>
    <dbReference type="NCBI Taxonomy" id="648"/>
    <lineage>
        <taxon>Bacteria</taxon>
        <taxon>Pseudomonadati</taxon>
        <taxon>Pseudomonadota</taxon>
        <taxon>Gammaproteobacteria</taxon>
        <taxon>Aeromonadales</taxon>
        <taxon>Aeromonadaceae</taxon>
        <taxon>Aeromonas</taxon>
    </lineage>
</organism>
<accession>A0A6I4WKP4</accession>
<reference evidence="4" key="1">
    <citation type="submission" date="2021-01" db="EMBL/GenBank/DDBJ databases">
        <title>GES Beta-lactamases isolated from hospital effluents in Brazil.</title>
        <authorList>
            <person name="Conte D."/>
            <person name="Mesa D."/>
            <person name="Palmeiro J.K."/>
            <person name="Dalla-Costa L.M."/>
        </authorList>
    </citation>
    <scope>NUCLEOTIDE SEQUENCE [LARGE SCALE GENOMIC DNA]</scope>
    <source>
        <strain evidence="4">Aero21</strain>
        <plasmid evidence="4">p1</plasmid>
    </source>
</reference>
<reference evidence="3 5" key="3">
    <citation type="submission" date="2023-12" db="EMBL/GenBank/DDBJ databases">
        <title>Characterization of antibiotic resistance in Aeromonas spp. in hospital effluent.</title>
        <authorList>
            <person name="Negoseki B.R.S."/>
            <person name="Krul D."/>
            <person name="Siqueira A.C."/>
            <person name="Almeida M."/>
            <person name="Mesa D."/>
            <person name="Conte D."/>
            <person name="Dalla-Costa L.M."/>
        </authorList>
    </citation>
    <scope>NUCLEOTIDE SEQUENCE [LARGE SCALE GENOMIC DNA]</scope>
    <source>
        <strain evidence="3 5">36v</strain>
    </source>
</reference>
<sequence length="201" mass="22270">MPAVAPPPYPIPEPVVSQCVATASRTYGVPELVIRSILKVEGGQVGTMSRNTNGSFDLGPMQINTINLKIINKEYPFLTWRHITYNPCVNIMVGTWFLKSKIRNRGGVIWEGVGDYHSVTPSKRSVYLQRFLGHYNRLKKQYGFTPARVQFTQPAEPVQFAALSDERAVPTMPIPAMLARTSVSASTKDAGKPTPSFAAFR</sequence>
<dbReference type="Pfam" id="PF01464">
    <property type="entry name" value="SLT"/>
    <property type="match status" value="1"/>
</dbReference>
<evidence type="ECO:0000313" key="5">
    <source>
        <dbReference type="Proteomes" id="UP001304847"/>
    </source>
</evidence>
<dbReference type="EMBL" id="JAWZVU010000019">
    <property type="protein sequence ID" value="MDX7719444.1"/>
    <property type="molecule type" value="Genomic_DNA"/>
</dbReference>
<feature type="domain" description="Transglycosylase SLT" evidence="1">
    <location>
        <begin position="19"/>
        <end position="118"/>
    </location>
</feature>
<geneLocation type="plasmid" evidence="4">
    <name>p1</name>
</geneLocation>
<dbReference type="InterPro" id="IPR008258">
    <property type="entry name" value="Transglycosylase_SLT_dom_1"/>
</dbReference>
<dbReference type="Proteomes" id="UP001304847">
    <property type="component" value="Unassembled WGS sequence"/>
</dbReference>
<dbReference type="EMBL" id="CP068231">
    <property type="protein sequence ID" value="QQX12749.1"/>
    <property type="molecule type" value="Genomic_DNA"/>
</dbReference>
<dbReference type="Proteomes" id="UP001277183">
    <property type="component" value="Unassembled WGS sequence"/>
</dbReference>
<evidence type="ECO:0000313" key="3">
    <source>
        <dbReference type="EMBL" id="MEA9434691.1"/>
    </source>
</evidence>
<keyword evidence="4" id="KW-0614">Plasmid</keyword>
<name>A0A6I4WKP4_AERCA</name>
<evidence type="ECO:0000259" key="1">
    <source>
        <dbReference type="Pfam" id="PF01464"/>
    </source>
</evidence>
<gene>
    <name evidence="4" type="ORF">JC965_26870</name>
    <name evidence="2" type="ORF">SJS77_02990</name>
    <name evidence="3" type="ORF">VCX44_02400</name>
</gene>
<dbReference type="InterPro" id="IPR023346">
    <property type="entry name" value="Lysozyme-like_dom_sf"/>
</dbReference>
<reference evidence="2" key="2">
    <citation type="submission" date="2023-11" db="EMBL/GenBank/DDBJ databases">
        <title>WGS of Aeromonas in Northern Israel.</title>
        <authorList>
            <person name="Hershko Y."/>
        </authorList>
    </citation>
    <scope>NUCLEOTIDE SEQUENCE</scope>
    <source>
        <strain evidence="2">77416</strain>
    </source>
</reference>
<dbReference type="EMBL" id="JAYGOJ010000006">
    <property type="protein sequence ID" value="MEA9434691.1"/>
    <property type="molecule type" value="Genomic_DNA"/>
</dbReference>
<dbReference type="SUPFAM" id="SSF53955">
    <property type="entry name" value="Lysozyme-like"/>
    <property type="match status" value="1"/>
</dbReference>
<dbReference type="Gene3D" id="1.10.530.10">
    <property type="match status" value="1"/>
</dbReference>
<evidence type="ECO:0000313" key="4">
    <source>
        <dbReference type="EMBL" id="QQX12749.1"/>
    </source>
</evidence>
<dbReference type="AlphaFoldDB" id="A0A6I4WKP4"/>
<dbReference type="CDD" id="cd13400">
    <property type="entry name" value="LT_IagB-like"/>
    <property type="match status" value="1"/>
</dbReference>
<protein>
    <submittedName>
        <fullName evidence="4">Lytic transglycosylase domain-containing protein</fullName>
    </submittedName>
</protein>
<dbReference type="RefSeq" id="WP_101617466.1">
    <property type="nucleotide sequence ID" value="NZ_JAOCIE010000020.1"/>
</dbReference>